<keyword evidence="3" id="KW-1185">Reference proteome</keyword>
<feature type="domain" description="VOC" evidence="1">
    <location>
        <begin position="7"/>
        <end position="124"/>
    </location>
</feature>
<evidence type="ECO:0000259" key="1">
    <source>
        <dbReference type="PROSITE" id="PS51819"/>
    </source>
</evidence>
<organism evidence="2 3">
    <name type="scientific">Microbulbifer rhizosphaerae</name>
    <dbReference type="NCBI Taxonomy" id="1562603"/>
    <lineage>
        <taxon>Bacteria</taxon>
        <taxon>Pseudomonadati</taxon>
        <taxon>Pseudomonadota</taxon>
        <taxon>Gammaproteobacteria</taxon>
        <taxon>Cellvibrionales</taxon>
        <taxon>Microbulbiferaceae</taxon>
        <taxon>Microbulbifer</taxon>
    </lineage>
</organism>
<dbReference type="CDD" id="cd07247">
    <property type="entry name" value="SgaA_N_like"/>
    <property type="match status" value="1"/>
</dbReference>
<reference evidence="2 3" key="1">
    <citation type="submission" date="2020-08" db="EMBL/GenBank/DDBJ databases">
        <title>Genomic Encyclopedia of Type Strains, Phase III (KMG-III): the genomes of soil and plant-associated and newly described type strains.</title>
        <authorList>
            <person name="Whitman W."/>
        </authorList>
    </citation>
    <scope>NUCLEOTIDE SEQUENCE [LARGE SCALE GENOMIC DNA]</scope>
    <source>
        <strain evidence="2 3">CECT 8799</strain>
    </source>
</reference>
<dbReference type="InterPro" id="IPR041581">
    <property type="entry name" value="Glyoxalase_6"/>
</dbReference>
<dbReference type="PANTHER" id="PTHR33993">
    <property type="entry name" value="GLYOXALASE-RELATED"/>
    <property type="match status" value="1"/>
</dbReference>
<dbReference type="Gene3D" id="3.10.180.10">
    <property type="entry name" value="2,3-Dihydroxybiphenyl 1,2-Dioxygenase, domain 1"/>
    <property type="match status" value="2"/>
</dbReference>
<evidence type="ECO:0000313" key="3">
    <source>
        <dbReference type="Proteomes" id="UP000535937"/>
    </source>
</evidence>
<protein>
    <recommendedName>
        <fullName evidence="1">VOC domain-containing protein</fullName>
    </recommendedName>
</protein>
<proteinExistence type="predicted"/>
<name>A0A7W4Z8F6_9GAMM</name>
<evidence type="ECO:0000313" key="2">
    <source>
        <dbReference type="EMBL" id="MBB3060506.1"/>
    </source>
</evidence>
<comment type="caution">
    <text evidence="2">The sequence shown here is derived from an EMBL/GenBank/DDBJ whole genome shotgun (WGS) entry which is preliminary data.</text>
</comment>
<dbReference type="InterPro" id="IPR029068">
    <property type="entry name" value="Glyas_Bleomycin-R_OHBP_Dase"/>
</dbReference>
<dbReference type="AlphaFoldDB" id="A0A7W4Z8F6"/>
<dbReference type="PANTHER" id="PTHR33993:SF14">
    <property type="entry name" value="GB|AAF24581.1"/>
    <property type="match status" value="1"/>
</dbReference>
<dbReference type="Proteomes" id="UP000535937">
    <property type="component" value="Unassembled WGS sequence"/>
</dbReference>
<feature type="domain" description="VOC" evidence="1">
    <location>
        <begin position="139"/>
        <end position="257"/>
    </location>
</feature>
<dbReference type="SUPFAM" id="SSF54593">
    <property type="entry name" value="Glyoxalase/Bleomycin resistance protein/Dihydroxybiphenyl dioxygenase"/>
    <property type="match status" value="2"/>
</dbReference>
<dbReference type="RefSeq" id="WP_183457960.1">
    <property type="nucleotide sequence ID" value="NZ_JACHWZ010000005.1"/>
</dbReference>
<dbReference type="Pfam" id="PF00903">
    <property type="entry name" value="Glyoxalase"/>
    <property type="match status" value="1"/>
</dbReference>
<dbReference type="PROSITE" id="PS51819">
    <property type="entry name" value="VOC"/>
    <property type="match status" value="2"/>
</dbReference>
<dbReference type="Pfam" id="PF18029">
    <property type="entry name" value="Glyoxalase_6"/>
    <property type="match status" value="1"/>
</dbReference>
<dbReference type="InterPro" id="IPR004360">
    <property type="entry name" value="Glyas_Fos-R_dOase_dom"/>
</dbReference>
<dbReference type="InterPro" id="IPR037523">
    <property type="entry name" value="VOC_core"/>
</dbReference>
<gene>
    <name evidence="2" type="ORF">FHS09_001325</name>
</gene>
<accession>A0A7W4Z8F6</accession>
<sequence>MANRHGDFIWYELMSADADRAQAFYGELTGWRFSDSGQPGRDYRIVNAGEEPVGGLLQLTREQREHGAQPNWMGYICVDDVEKSLAAIGADGGTVMMPAMAIPGAGTLAMVGDPQGVPFYIMHPARGEESRAFSTNTSAIGHCAWNQLMTTGQATALLFYGRHFGWRKSGEMDMGKMGSYEFLNHGTDIGAVMTCPPDAAAPNWLYFFRVADIDAAASSISRLGGTLLMPPAQIPQSEEYCLTAVDPEGAAFGLVGGK</sequence>
<dbReference type="EMBL" id="JACHWZ010000005">
    <property type="protein sequence ID" value="MBB3060506.1"/>
    <property type="molecule type" value="Genomic_DNA"/>
</dbReference>
<dbReference type="InterPro" id="IPR052164">
    <property type="entry name" value="Anthracycline_SecMetBiosynth"/>
</dbReference>